<dbReference type="SUPFAM" id="SSF48726">
    <property type="entry name" value="Immunoglobulin"/>
    <property type="match status" value="1"/>
</dbReference>
<accession>A0A178IN43</accession>
<dbReference type="GO" id="GO:0009313">
    <property type="term" value="P:oligosaccharide catabolic process"/>
    <property type="evidence" value="ECO:0007669"/>
    <property type="project" value="TreeGrafter"/>
</dbReference>
<dbReference type="InterPro" id="IPR013098">
    <property type="entry name" value="Ig_I-set"/>
</dbReference>
<dbReference type="GO" id="GO:0006689">
    <property type="term" value="P:ganglioside catabolic process"/>
    <property type="evidence" value="ECO:0007669"/>
    <property type="project" value="TreeGrafter"/>
</dbReference>
<dbReference type="STRING" id="1184151.AW736_04015"/>
<evidence type="ECO:0000256" key="4">
    <source>
        <dbReference type="ARBA" id="ARBA00022737"/>
    </source>
</evidence>
<dbReference type="PANTHER" id="PTHR10628:SF30">
    <property type="entry name" value="EXO-ALPHA-SIALIDASE"/>
    <property type="match status" value="1"/>
</dbReference>
<dbReference type="Gene3D" id="2.60.40.10">
    <property type="entry name" value="Immunoglobulins"/>
    <property type="match status" value="2"/>
</dbReference>
<dbReference type="InterPro" id="IPR015919">
    <property type="entry name" value="Cadherin-like_sf"/>
</dbReference>
<comment type="catalytic activity">
    <reaction evidence="1">
        <text>Hydrolysis of alpha-(2-&gt;3)-, alpha-(2-&gt;6)-, alpha-(2-&gt;8)- glycosidic linkages of terminal sialic acid residues in oligosaccharides, glycoproteins, glycolipids, colominic acid and synthetic substrates.</text>
        <dbReference type="EC" id="3.2.1.18"/>
    </reaction>
</comment>
<dbReference type="InterPro" id="IPR036278">
    <property type="entry name" value="Sialidase_sf"/>
</dbReference>
<keyword evidence="4" id="KW-0677">Repeat</keyword>
<dbReference type="SUPFAM" id="SSF63825">
    <property type="entry name" value="YWTD domain"/>
    <property type="match status" value="1"/>
</dbReference>
<dbReference type="Pfam" id="PF07679">
    <property type="entry name" value="I-set"/>
    <property type="match status" value="1"/>
</dbReference>
<dbReference type="InterPro" id="IPR011040">
    <property type="entry name" value="Sialidase"/>
</dbReference>
<proteinExistence type="inferred from homology"/>
<dbReference type="Pfam" id="PF13088">
    <property type="entry name" value="BNR_2"/>
    <property type="match status" value="1"/>
</dbReference>
<evidence type="ECO:0000256" key="3">
    <source>
        <dbReference type="ARBA" id="ARBA00012733"/>
    </source>
</evidence>
<feature type="domain" description="Ig-like" evidence="6">
    <location>
        <begin position="745"/>
        <end position="824"/>
    </location>
</feature>
<dbReference type="AlphaFoldDB" id="A0A178IN43"/>
<gene>
    <name evidence="7" type="ORF">AW736_04015</name>
</gene>
<dbReference type="Proteomes" id="UP000078486">
    <property type="component" value="Unassembled WGS sequence"/>
</dbReference>
<reference evidence="7 8" key="1">
    <citation type="submission" date="2016-01" db="EMBL/GenBank/DDBJ databases">
        <title>High potential of lignocellulose degradation of a new Verrucomicrobia species.</title>
        <authorList>
            <person name="Wang Y."/>
            <person name="Shi Y."/>
            <person name="Qiu Z."/>
            <person name="Liu S."/>
            <person name="Yang H."/>
        </authorList>
    </citation>
    <scope>NUCLEOTIDE SEQUENCE [LARGE SCALE GENOMIC DNA]</scope>
    <source>
        <strain evidence="7 8">TSB47</strain>
    </source>
</reference>
<organism evidence="7 8">
    <name type="scientific">Termitidicoccus mucosus</name>
    <dbReference type="NCBI Taxonomy" id="1184151"/>
    <lineage>
        <taxon>Bacteria</taxon>
        <taxon>Pseudomonadati</taxon>
        <taxon>Verrucomicrobiota</taxon>
        <taxon>Opitutia</taxon>
        <taxon>Opitutales</taxon>
        <taxon>Opitutaceae</taxon>
        <taxon>Termitidicoccus</taxon>
    </lineage>
</organism>
<keyword evidence="8" id="KW-1185">Reference proteome</keyword>
<dbReference type="PROSITE" id="PS50835">
    <property type="entry name" value="IG_LIKE"/>
    <property type="match status" value="1"/>
</dbReference>
<dbReference type="InterPro" id="IPR007110">
    <property type="entry name" value="Ig-like_dom"/>
</dbReference>
<dbReference type="GO" id="GO:0005509">
    <property type="term" value="F:calcium ion binding"/>
    <property type="evidence" value="ECO:0007669"/>
    <property type="project" value="InterPro"/>
</dbReference>
<dbReference type="InterPro" id="IPR001258">
    <property type="entry name" value="NHL_repeat"/>
</dbReference>
<dbReference type="SUPFAM" id="SSF49313">
    <property type="entry name" value="Cadherin-like"/>
    <property type="match status" value="1"/>
</dbReference>
<sequence length="924" mass="95270">MPGQNLAAQQDAVVIWEKATHGYTIFKIPALVADREGRTLLAISEGRVDAIADDAETRLVSRRSQDAGKTWSAVSVIHGIGGRTVGNPAPVLDRETGVIWLFFCVDNREIWATSTSDAGLTWAAPSNLTATLKRPEQYGAIYSGPGHGIQLRRGAHAGRLLVPIYANQHATDTHTAGSKSVAVYSDDHGRHWIMGQATERQTGGAQADTFPDGGECMAAELDDGRIFLTIRNNLRSPGNRAYAISDNGGESWNPIQIDASMPEPVCQASVIGYQLGNEGKSVHFYAGAPVRAGSRTDKTARRDISLWTSTDGCVTWQKQRQLWSGPSAYSDMAILADGILCVLFEAGSGRYDDKIVFSSFRINAPIITSASSASGAIGEMFSHQVTASNAPTSYGADGLPAGLTIDPATGLISGMPTEAGTFEVAVSARQGTFAGGGTLLLYIKNSASLEPIPVLSPLSHPTGGVFDREGNLYIADTGNNSIRKIDRNGNDSLYLAGLNAPAAVATNGDGSVFLIVDSGNNALKQVNLATGALSTVVSQGLNAPGGVAVAPDGTIYVANTGGHAIVAIPPSAPRVVQPLAGASRGFTDGSGAAAKFDMPTDVAVSPASRDDLHILYVADSGNNCIRKIEVAVGQGAEVSTLAGSRNTAGGADGTGGAASFHTPESLAVDAAGLLYVADTGNGAIRGVDPVTRRVVTLIGADDPSSGPDATRLNQPAGIAIDTFGDGKLRVIDAGDNTVRELRANPVIANPPENRSVAFGGSATFDATAWASPAAVYRWEKNGSFLASATPAIYQIASARQNDAGAYKVTASNSTGASAVRFAVSIDGGGDDGGGDGDGSGNAGQGGGGGAAGACFIAGLGIMLVLRRVAGHSDDAIVIKPPSVPQTNSERNSHFWRAELLRGRRGKTSRITTTASQELGPPEKG</sequence>
<dbReference type="GO" id="GO:0005737">
    <property type="term" value="C:cytoplasm"/>
    <property type="evidence" value="ECO:0007669"/>
    <property type="project" value="TreeGrafter"/>
</dbReference>
<protein>
    <recommendedName>
        <fullName evidence="3">exo-alpha-sialidase</fullName>
        <ecNumber evidence="3">3.2.1.18</ecNumber>
    </recommendedName>
</protein>
<dbReference type="EMBL" id="LRRQ01000031">
    <property type="protein sequence ID" value="OAM91304.1"/>
    <property type="molecule type" value="Genomic_DNA"/>
</dbReference>
<dbReference type="Pfam" id="PF01436">
    <property type="entry name" value="NHL"/>
    <property type="match status" value="1"/>
</dbReference>
<evidence type="ECO:0000259" key="6">
    <source>
        <dbReference type="PROSITE" id="PS50835"/>
    </source>
</evidence>
<dbReference type="InterPro" id="IPR013783">
    <property type="entry name" value="Ig-like_fold"/>
</dbReference>
<dbReference type="Pfam" id="PF05345">
    <property type="entry name" value="He_PIG"/>
    <property type="match status" value="1"/>
</dbReference>
<dbReference type="GO" id="GO:0004308">
    <property type="term" value="F:exo-alpha-sialidase activity"/>
    <property type="evidence" value="ECO:0007669"/>
    <property type="project" value="UniProtKB-EC"/>
</dbReference>
<comment type="caution">
    <text evidence="7">The sequence shown here is derived from an EMBL/GenBank/DDBJ whole genome shotgun (WGS) entry which is preliminary data.</text>
</comment>
<evidence type="ECO:0000256" key="1">
    <source>
        <dbReference type="ARBA" id="ARBA00000427"/>
    </source>
</evidence>
<dbReference type="RefSeq" id="WP_068768959.1">
    <property type="nucleotide sequence ID" value="NZ_CP109796.1"/>
</dbReference>
<comment type="similarity">
    <text evidence="2">Belongs to the glycosyl hydrolase 33 family.</text>
</comment>
<feature type="region of interest" description="Disordered" evidence="5">
    <location>
        <begin position="905"/>
        <end position="924"/>
    </location>
</feature>
<dbReference type="EC" id="3.2.1.18" evidence="3"/>
<dbReference type="Gene3D" id="2.120.10.10">
    <property type="match status" value="1"/>
</dbReference>
<dbReference type="GO" id="GO:0016020">
    <property type="term" value="C:membrane"/>
    <property type="evidence" value="ECO:0007669"/>
    <property type="project" value="InterPro"/>
</dbReference>
<evidence type="ECO:0000313" key="8">
    <source>
        <dbReference type="Proteomes" id="UP000078486"/>
    </source>
</evidence>
<name>A0A178IN43_9BACT</name>
<evidence type="ECO:0000313" key="7">
    <source>
        <dbReference type="EMBL" id="OAM91304.1"/>
    </source>
</evidence>
<dbReference type="InterPro" id="IPR026856">
    <property type="entry name" value="Sialidase_fam"/>
</dbReference>
<dbReference type="InterPro" id="IPR011042">
    <property type="entry name" value="6-blade_b-propeller_TolB-like"/>
</dbReference>
<dbReference type="Gene3D" id="2.120.10.30">
    <property type="entry name" value="TolB, C-terminal domain"/>
    <property type="match status" value="2"/>
</dbReference>
<evidence type="ECO:0000256" key="5">
    <source>
        <dbReference type="SAM" id="MobiDB-lite"/>
    </source>
</evidence>
<dbReference type="SUPFAM" id="SSF50939">
    <property type="entry name" value="Sialidases"/>
    <property type="match status" value="1"/>
</dbReference>
<dbReference type="PANTHER" id="PTHR10628">
    <property type="entry name" value="SIALIDASE"/>
    <property type="match status" value="1"/>
</dbReference>
<dbReference type="Gene3D" id="2.40.10.500">
    <property type="match status" value="1"/>
</dbReference>
<dbReference type="InterPro" id="IPR036179">
    <property type="entry name" value="Ig-like_dom_sf"/>
</dbReference>
<dbReference type="CDD" id="cd15482">
    <property type="entry name" value="Sialidase_non-viral"/>
    <property type="match status" value="1"/>
</dbReference>
<evidence type="ECO:0000256" key="2">
    <source>
        <dbReference type="ARBA" id="ARBA00009348"/>
    </source>
</evidence>